<dbReference type="Proteomes" id="UP000460718">
    <property type="component" value="Unassembled WGS sequence"/>
</dbReference>
<evidence type="ECO:0000313" key="13">
    <source>
        <dbReference type="Proteomes" id="UP000437068"/>
    </source>
</evidence>
<evidence type="ECO:0000313" key="8">
    <source>
        <dbReference type="EMBL" id="KAE9187382.1"/>
    </source>
</evidence>
<dbReference type="InterPro" id="IPR038772">
    <property type="entry name" value="Sph/SMPD2-like"/>
</dbReference>
<evidence type="ECO:0000313" key="14">
    <source>
        <dbReference type="Proteomes" id="UP000440367"/>
    </source>
</evidence>
<dbReference type="Proteomes" id="UP000440367">
    <property type="component" value="Unassembled WGS sequence"/>
</dbReference>
<evidence type="ECO:0000313" key="9">
    <source>
        <dbReference type="EMBL" id="KAE9189906.1"/>
    </source>
</evidence>
<dbReference type="PANTHER" id="PTHR16320">
    <property type="entry name" value="SPHINGOMYELINASE FAMILY MEMBER"/>
    <property type="match status" value="1"/>
</dbReference>
<dbReference type="Proteomes" id="UP000476176">
    <property type="component" value="Unassembled WGS sequence"/>
</dbReference>
<dbReference type="SMART" id="SM00915">
    <property type="entry name" value="Jacalin"/>
    <property type="match status" value="1"/>
</dbReference>
<evidence type="ECO:0000313" key="3">
    <source>
        <dbReference type="EMBL" id="KAE8979849.1"/>
    </source>
</evidence>
<dbReference type="EMBL" id="QXFX01002370">
    <property type="protein sequence ID" value="KAE9077718.1"/>
    <property type="molecule type" value="Genomic_DNA"/>
</dbReference>
<dbReference type="InterPro" id="IPR000300">
    <property type="entry name" value="IPPc"/>
</dbReference>
<dbReference type="GO" id="GO:0004767">
    <property type="term" value="F:sphingomyelin phosphodiesterase activity"/>
    <property type="evidence" value="ECO:0007669"/>
    <property type="project" value="InterPro"/>
</dbReference>
<dbReference type="Proteomes" id="UP000488956">
    <property type="component" value="Unassembled WGS sequence"/>
</dbReference>
<dbReference type="Proteomes" id="UP000429523">
    <property type="component" value="Unassembled WGS sequence"/>
</dbReference>
<dbReference type="Gene3D" id="3.60.10.10">
    <property type="entry name" value="Endonuclease/exonuclease/phosphatase"/>
    <property type="match status" value="1"/>
</dbReference>
<protein>
    <recommendedName>
        <fullName evidence="1">Jacalin-type lectin domain-containing protein</fullName>
    </recommendedName>
</protein>
<accession>A0A6A3E559</accession>
<evidence type="ECO:0000313" key="17">
    <source>
        <dbReference type="Proteomes" id="UP000460718"/>
    </source>
</evidence>
<dbReference type="CDD" id="cd09615">
    <property type="entry name" value="Jacalin_EEP"/>
    <property type="match status" value="1"/>
</dbReference>
<name>A0A6A3E559_9STRA</name>
<dbReference type="SUPFAM" id="SSF56219">
    <property type="entry name" value="DNase I-like"/>
    <property type="match status" value="1"/>
</dbReference>
<dbReference type="EMBL" id="QXGE01002362">
    <property type="protein sequence ID" value="KAE9282545.1"/>
    <property type="molecule type" value="Genomic_DNA"/>
</dbReference>
<evidence type="ECO:0000313" key="15">
    <source>
        <dbReference type="Proteomes" id="UP000440732"/>
    </source>
</evidence>
<dbReference type="AlphaFoldDB" id="A0A6A3E559"/>
<dbReference type="OrthoDB" id="40902at2759"/>
<evidence type="ECO:0000313" key="6">
    <source>
        <dbReference type="EMBL" id="KAE9098932.1"/>
    </source>
</evidence>
<evidence type="ECO:0000313" key="19">
    <source>
        <dbReference type="Proteomes" id="UP000488956"/>
    </source>
</evidence>
<dbReference type="EMBL" id="QXGF01002376">
    <property type="protein sequence ID" value="KAE8924958.1"/>
    <property type="molecule type" value="Genomic_DNA"/>
</dbReference>
<evidence type="ECO:0000313" key="10">
    <source>
        <dbReference type="EMBL" id="KAE9282545.1"/>
    </source>
</evidence>
<dbReference type="InterPro" id="IPR001229">
    <property type="entry name" value="Jacalin-like_lectin_dom"/>
</dbReference>
<dbReference type="Gene3D" id="2.100.10.30">
    <property type="entry name" value="Jacalin-like lectin domain"/>
    <property type="match status" value="1"/>
</dbReference>
<evidence type="ECO:0000313" key="18">
    <source>
        <dbReference type="Proteomes" id="UP000476176"/>
    </source>
</evidence>
<reference evidence="11 12" key="1">
    <citation type="submission" date="2018-08" db="EMBL/GenBank/DDBJ databases">
        <title>Genomic investigation of the strawberry pathogen Phytophthora fragariae indicates pathogenicity is determined by transcriptional variation in three key races.</title>
        <authorList>
            <person name="Adams T.M."/>
            <person name="Armitage A.D."/>
            <person name="Sobczyk M.K."/>
            <person name="Bates H.J."/>
            <person name="Dunwell J.M."/>
            <person name="Nellist C.F."/>
            <person name="Harrison R.J."/>
        </authorList>
    </citation>
    <scope>NUCLEOTIDE SEQUENCE [LARGE SCALE GENOMIC DNA]</scope>
    <source>
        <strain evidence="10 13">A4</strain>
        <strain evidence="9 14">BC-1</strain>
        <strain evidence="8 18">BC-23</strain>
        <strain evidence="7 12">NOV-27</strain>
        <strain evidence="6 15">NOV-5</strain>
        <strain evidence="5 16">NOV-71</strain>
        <strain evidence="2 11">NOV-9</strain>
        <strain evidence="4 19">ONT-3</strain>
        <strain evidence="3 17">SCRP245</strain>
    </source>
</reference>
<evidence type="ECO:0000313" key="12">
    <source>
        <dbReference type="Proteomes" id="UP000433483"/>
    </source>
</evidence>
<dbReference type="Proteomes" id="UP000433483">
    <property type="component" value="Unassembled WGS sequence"/>
</dbReference>
<dbReference type="InterPro" id="IPR036404">
    <property type="entry name" value="Jacalin-like_lectin_dom_sf"/>
</dbReference>
<evidence type="ECO:0000313" key="11">
    <source>
        <dbReference type="Proteomes" id="UP000429523"/>
    </source>
</evidence>
<dbReference type="EMBL" id="QXGA01002373">
    <property type="protein sequence ID" value="KAE9098932.1"/>
    <property type="molecule type" value="Genomic_DNA"/>
</dbReference>
<dbReference type="Proteomes" id="UP000440732">
    <property type="component" value="Unassembled WGS sequence"/>
</dbReference>
<dbReference type="GO" id="GO:0046856">
    <property type="term" value="P:phosphatidylinositol dephosphorylation"/>
    <property type="evidence" value="ECO:0007669"/>
    <property type="project" value="InterPro"/>
</dbReference>
<gene>
    <name evidence="10" type="ORF">PF001_g23255</name>
    <name evidence="9" type="ORF">PF002_g24920</name>
    <name evidence="8" type="ORF">PF004_g22810</name>
    <name evidence="7" type="ORF">PF005_g23996</name>
    <name evidence="6" type="ORF">PF006_g23247</name>
    <name evidence="5" type="ORF">PF007_g23972</name>
    <name evidence="2" type="ORF">PF009_g24818</name>
    <name evidence="4" type="ORF">PF010_g23403</name>
    <name evidence="3" type="ORF">PF011_g22674</name>
</gene>
<dbReference type="EMBL" id="QXFZ01002336">
    <property type="protein sequence ID" value="KAE9078161.1"/>
    <property type="molecule type" value="Genomic_DNA"/>
</dbReference>
<dbReference type="EMBL" id="QXGC01002344">
    <property type="protein sequence ID" value="KAE9187382.1"/>
    <property type="molecule type" value="Genomic_DNA"/>
</dbReference>
<sequence>MAVNTFSVMCYNVAGLPALISSGDPNTYTVDMGKRISDWDIINVQEDFNYHAKLYSENKHEYRTATSGGVPVGSGLNTLSHYPFTGVDRIKWNECSNYDNADCMTPKGFTLVEVQLADGVTIDIYNLHTNAGATDADQKARASNLQQLSDFMTENSAGNAVVVMGDTNTRYTRELDTIREFIEGQNLTDGWVETVRDAPAKGSKALKCETATMTNECEVVDKIMFRGNNYLTLTLGQWKNENEAFMGKNGSPLGGPHGTRFTDVGVAAADQTVSSISIRAGNRIDGVALEVSDPTESTLSHGGTGGSLTRLHLASGEHITSMEVHWGKKKDRTRIFYLKFQTNNGLSVEGGTPTGSSATMTAPEGYQLSGFHGRAGDSIDALGAIFTRIESTTQQQQHPTYKRKAKMAALAVK</sequence>
<dbReference type="PROSITE" id="PS51752">
    <property type="entry name" value="JACALIN_LECTIN"/>
    <property type="match status" value="1"/>
</dbReference>
<proteinExistence type="predicted"/>
<comment type="caution">
    <text evidence="2">The sequence shown here is derived from an EMBL/GenBank/DDBJ whole genome shotgun (WGS) entry which is preliminary data.</text>
</comment>
<dbReference type="EMBL" id="QXGB01002371">
    <property type="protein sequence ID" value="KAE9178643.1"/>
    <property type="molecule type" value="Genomic_DNA"/>
</dbReference>
<dbReference type="Pfam" id="PF22669">
    <property type="entry name" value="Exo_endo_phos2"/>
    <property type="match status" value="1"/>
</dbReference>
<dbReference type="SUPFAM" id="SSF51101">
    <property type="entry name" value="Mannose-binding lectins"/>
    <property type="match status" value="1"/>
</dbReference>
<evidence type="ECO:0000259" key="1">
    <source>
        <dbReference type="PROSITE" id="PS51752"/>
    </source>
</evidence>
<evidence type="ECO:0000313" key="5">
    <source>
        <dbReference type="EMBL" id="KAE9078161.1"/>
    </source>
</evidence>
<dbReference type="EMBL" id="QXFW01002311">
    <property type="protein sequence ID" value="KAE8979849.1"/>
    <property type="molecule type" value="Genomic_DNA"/>
</dbReference>
<dbReference type="Pfam" id="PF01419">
    <property type="entry name" value="Jacalin"/>
    <property type="match status" value="1"/>
</dbReference>
<evidence type="ECO:0000313" key="7">
    <source>
        <dbReference type="EMBL" id="KAE9178643.1"/>
    </source>
</evidence>
<keyword evidence="12" id="KW-1185">Reference proteome</keyword>
<feature type="domain" description="Jacalin-type lectin" evidence="1">
    <location>
        <begin position="247"/>
        <end position="388"/>
    </location>
</feature>
<dbReference type="Proteomes" id="UP000437068">
    <property type="component" value="Unassembled WGS sequence"/>
</dbReference>
<evidence type="ECO:0000313" key="16">
    <source>
        <dbReference type="Proteomes" id="UP000441208"/>
    </source>
</evidence>
<dbReference type="InterPro" id="IPR036691">
    <property type="entry name" value="Endo/exonu/phosph_ase_sf"/>
</dbReference>
<dbReference type="Proteomes" id="UP000441208">
    <property type="component" value="Unassembled WGS sequence"/>
</dbReference>
<organism evidence="2 11">
    <name type="scientific">Phytophthora fragariae</name>
    <dbReference type="NCBI Taxonomy" id="53985"/>
    <lineage>
        <taxon>Eukaryota</taxon>
        <taxon>Sar</taxon>
        <taxon>Stramenopiles</taxon>
        <taxon>Oomycota</taxon>
        <taxon>Peronosporomycetes</taxon>
        <taxon>Peronosporales</taxon>
        <taxon>Peronosporaceae</taxon>
        <taxon>Phytophthora</taxon>
    </lineage>
</organism>
<dbReference type="EMBL" id="QXGD01002347">
    <property type="protein sequence ID" value="KAE9189906.1"/>
    <property type="molecule type" value="Genomic_DNA"/>
</dbReference>
<evidence type="ECO:0000313" key="4">
    <source>
        <dbReference type="EMBL" id="KAE9077718.1"/>
    </source>
</evidence>
<dbReference type="PANTHER" id="PTHR16320:SF1">
    <property type="entry name" value="SPHINGOMYELINASE DDB_G0288017"/>
    <property type="match status" value="1"/>
</dbReference>
<dbReference type="GO" id="GO:0016791">
    <property type="term" value="F:phosphatase activity"/>
    <property type="evidence" value="ECO:0007669"/>
    <property type="project" value="InterPro"/>
</dbReference>
<evidence type="ECO:0000313" key="2">
    <source>
        <dbReference type="EMBL" id="KAE8924958.1"/>
    </source>
</evidence>
<dbReference type="GO" id="GO:0005737">
    <property type="term" value="C:cytoplasm"/>
    <property type="evidence" value="ECO:0007669"/>
    <property type="project" value="TreeGrafter"/>
</dbReference>